<dbReference type="EMBL" id="JANCYW010000011">
    <property type="protein sequence ID" value="KAK4537085.1"/>
    <property type="molecule type" value="Genomic_DNA"/>
</dbReference>
<organism evidence="4 5">
    <name type="scientific">Cyanidium caldarium</name>
    <name type="common">Red alga</name>
    <dbReference type="NCBI Taxonomy" id="2771"/>
    <lineage>
        <taxon>Eukaryota</taxon>
        <taxon>Rhodophyta</taxon>
        <taxon>Bangiophyceae</taxon>
        <taxon>Cyanidiales</taxon>
        <taxon>Cyanidiaceae</taxon>
        <taxon>Cyanidium</taxon>
    </lineage>
</organism>
<accession>A0AAV9IYB4</accession>
<dbReference type="InterPro" id="IPR002738">
    <property type="entry name" value="RNase_P_p30"/>
</dbReference>
<gene>
    <name evidence="4" type="ORF">CDCA_CDCA11G3110</name>
</gene>
<dbReference type="SUPFAM" id="SSF89550">
    <property type="entry name" value="PHP domain-like"/>
    <property type="match status" value="1"/>
</dbReference>
<dbReference type="Gene3D" id="3.20.20.140">
    <property type="entry name" value="Metal-dependent hydrolases"/>
    <property type="match status" value="1"/>
</dbReference>
<keyword evidence="3" id="KW-0819">tRNA processing</keyword>
<evidence type="ECO:0000256" key="1">
    <source>
        <dbReference type="ARBA" id="ARBA00004123"/>
    </source>
</evidence>
<sequence>MTSAFYDLNVLLDPDAATEGDIRALAEAVWQLGFQALALNTVVSGRADATQHACRHRAAADAIVQEWNARRGVHADVSVLQLQRPVRILHRLTLRAEDTGDLVSLHEAVGVAGSYDIVAVEPANEKMLQQVLQMDSVDLISVDMGKRAPFQMRRTHWHACESRGLSVELCMAATLARDATARRHALQNGVALTERSGGGQRCVLTSGASTVMGTRGPRDLANVAMTLFGMSSAAGMAAVSTNAERVAQRGISRRLTGAKGVRMLEEEGEQCEWR</sequence>
<dbReference type="AlphaFoldDB" id="A0AAV9IYB4"/>
<evidence type="ECO:0000313" key="5">
    <source>
        <dbReference type="Proteomes" id="UP001301350"/>
    </source>
</evidence>
<proteinExistence type="inferred from homology"/>
<reference evidence="4 5" key="1">
    <citation type="submission" date="2022-07" db="EMBL/GenBank/DDBJ databases">
        <title>Genome-wide signatures of adaptation to extreme environments.</title>
        <authorList>
            <person name="Cho C.H."/>
            <person name="Yoon H.S."/>
        </authorList>
    </citation>
    <scope>NUCLEOTIDE SEQUENCE [LARGE SCALE GENOMIC DNA]</scope>
    <source>
        <strain evidence="4 5">DBV 063 E5</strain>
    </source>
</reference>
<dbReference type="GO" id="GO:0005634">
    <property type="term" value="C:nucleus"/>
    <property type="evidence" value="ECO:0007669"/>
    <property type="project" value="UniProtKB-SubCell"/>
</dbReference>
<dbReference type="PANTHER" id="PTHR13031">
    <property type="entry name" value="RIBONUCLEASE P SUBUNIT P30"/>
    <property type="match status" value="1"/>
</dbReference>
<keyword evidence="5" id="KW-1185">Reference proteome</keyword>
<dbReference type="Pfam" id="PF01876">
    <property type="entry name" value="RNase_P_p30"/>
    <property type="match status" value="1"/>
</dbReference>
<dbReference type="InterPro" id="IPR016195">
    <property type="entry name" value="Pol/histidinol_Pase-like"/>
</dbReference>
<protein>
    <submittedName>
        <fullName evidence="4">Uncharacterized protein</fullName>
    </submittedName>
</protein>
<evidence type="ECO:0000256" key="3">
    <source>
        <dbReference type="ARBA" id="ARBA00022694"/>
    </source>
</evidence>
<comment type="caution">
    <text evidence="4">The sequence shown here is derived from an EMBL/GenBank/DDBJ whole genome shotgun (WGS) entry which is preliminary data.</text>
</comment>
<comment type="similarity">
    <text evidence="2">Belongs to the eukaryotic/archaeal RNase P protein component 3 family.</text>
</comment>
<evidence type="ECO:0000313" key="4">
    <source>
        <dbReference type="EMBL" id="KAK4537085.1"/>
    </source>
</evidence>
<dbReference type="Proteomes" id="UP001301350">
    <property type="component" value="Unassembled WGS sequence"/>
</dbReference>
<dbReference type="PANTHER" id="PTHR13031:SF0">
    <property type="entry name" value="RIBONUCLEASE P PROTEIN SUBUNIT P30"/>
    <property type="match status" value="1"/>
</dbReference>
<dbReference type="GO" id="GO:0008033">
    <property type="term" value="P:tRNA processing"/>
    <property type="evidence" value="ECO:0007669"/>
    <property type="project" value="UniProtKB-KW"/>
</dbReference>
<comment type="subcellular location">
    <subcellularLocation>
        <location evidence="1">Nucleus</location>
    </subcellularLocation>
</comment>
<evidence type="ECO:0000256" key="2">
    <source>
        <dbReference type="ARBA" id="ARBA00007331"/>
    </source>
</evidence>
<dbReference type="GO" id="GO:0003723">
    <property type="term" value="F:RNA binding"/>
    <property type="evidence" value="ECO:0007669"/>
    <property type="project" value="TreeGrafter"/>
</dbReference>
<name>A0AAV9IYB4_CYACA</name>